<name>A0A9Q1JZU4_9CARY</name>
<dbReference type="PANTHER" id="PTHR46033:SF80">
    <property type="entry name" value="PROTEIN MAIN-LIKE 2-LIKE"/>
    <property type="match status" value="1"/>
</dbReference>
<dbReference type="Pfam" id="PF10536">
    <property type="entry name" value="PMD"/>
    <property type="match status" value="1"/>
</dbReference>
<dbReference type="AlphaFoldDB" id="A0A9Q1JZU4"/>
<comment type="caution">
    <text evidence="3">The sequence shown here is derived from an EMBL/GenBank/DDBJ whole genome shotgun (WGS) entry which is preliminary data.</text>
</comment>
<dbReference type="EMBL" id="JAKOGI010000512">
    <property type="protein sequence ID" value="KAJ8433893.1"/>
    <property type="molecule type" value="Genomic_DNA"/>
</dbReference>
<feature type="domain" description="Aminotransferase-like plant mobile" evidence="2">
    <location>
        <begin position="2"/>
        <end position="190"/>
    </location>
</feature>
<dbReference type="InterPro" id="IPR044824">
    <property type="entry name" value="MAIN-like"/>
</dbReference>
<dbReference type="InterPro" id="IPR019557">
    <property type="entry name" value="AminoTfrase-like_pln_mobile"/>
</dbReference>
<dbReference type="Proteomes" id="UP001153076">
    <property type="component" value="Unassembled WGS sequence"/>
</dbReference>
<accession>A0A9Q1JZU4</accession>
<organism evidence="3 4">
    <name type="scientific">Carnegiea gigantea</name>
    <dbReference type="NCBI Taxonomy" id="171969"/>
    <lineage>
        <taxon>Eukaryota</taxon>
        <taxon>Viridiplantae</taxon>
        <taxon>Streptophyta</taxon>
        <taxon>Embryophyta</taxon>
        <taxon>Tracheophyta</taxon>
        <taxon>Spermatophyta</taxon>
        <taxon>Magnoliopsida</taxon>
        <taxon>eudicotyledons</taxon>
        <taxon>Gunneridae</taxon>
        <taxon>Pentapetalae</taxon>
        <taxon>Caryophyllales</taxon>
        <taxon>Cactineae</taxon>
        <taxon>Cactaceae</taxon>
        <taxon>Cactoideae</taxon>
        <taxon>Echinocereeae</taxon>
        <taxon>Carnegiea</taxon>
    </lineage>
</organism>
<dbReference type="PANTHER" id="PTHR46033">
    <property type="entry name" value="PROTEIN MAIN-LIKE 2"/>
    <property type="match status" value="1"/>
</dbReference>
<proteinExistence type="predicted"/>
<evidence type="ECO:0000256" key="1">
    <source>
        <dbReference type="SAM" id="MobiDB-lite"/>
    </source>
</evidence>
<gene>
    <name evidence="3" type="ORF">Cgig2_004615</name>
</gene>
<evidence type="ECO:0000313" key="3">
    <source>
        <dbReference type="EMBL" id="KAJ8433893.1"/>
    </source>
</evidence>
<dbReference type="OrthoDB" id="1572276at2759"/>
<feature type="region of interest" description="Disordered" evidence="1">
    <location>
        <begin position="275"/>
        <end position="315"/>
    </location>
</feature>
<protein>
    <recommendedName>
        <fullName evidence="2">Aminotransferase-like plant mobile domain-containing protein</fullName>
    </recommendedName>
</protein>
<sequence length="315" mass="36171">MNHFKGKGGELEHFAFLFWWLSRHVFSTNSYGMINRNVFGIAISLFKGVKVAFADAVLTVIYRDLRLLEEKIVTFNEERGYRSDLVLWAPLQIVQLWFWERFPKPSPKPTSLVLGEWPYALPLENWEFPRFYSDNERGWYLDPDVDDVLLSFASCLRACKSCVLNCLVQYFPHRVGMQFGMDQDIPGSHPRSSAIDGDVTIKYYNSWKEAFFGHGDLKKMMGLFHDLDGSTEASSRTMAAEESSDTAIVEVREELMVSPTPTGERERPTLRNAHFLKPTFDPISRTLFPPKPELPSLSYSSKPKTTPTKEMEDMG</sequence>
<feature type="compositionally biased region" description="Polar residues" evidence="1">
    <location>
        <begin position="297"/>
        <end position="306"/>
    </location>
</feature>
<evidence type="ECO:0000313" key="4">
    <source>
        <dbReference type="Proteomes" id="UP001153076"/>
    </source>
</evidence>
<evidence type="ECO:0000259" key="2">
    <source>
        <dbReference type="Pfam" id="PF10536"/>
    </source>
</evidence>
<keyword evidence="4" id="KW-1185">Reference proteome</keyword>
<dbReference type="GO" id="GO:0010073">
    <property type="term" value="P:meristem maintenance"/>
    <property type="evidence" value="ECO:0007669"/>
    <property type="project" value="InterPro"/>
</dbReference>
<reference evidence="3" key="1">
    <citation type="submission" date="2022-04" db="EMBL/GenBank/DDBJ databases">
        <title>Carnegiea gigantea Genome sequencing and assembly v2.</title>
        <authorList>
            <person name="Copetti D."/>
            <person name="Sanderson M.J."/>
            <person name="Burquez A."/>
            <person name="Wojciechowski M.F."/>
        </authorList>
    </citation>
    <scope>NUCLEOTIDE SEQUENCE</scope>
    <source>
        <strain evidence="3">SGP5-SGP5p</strain>
        <tissue evidence="3">Aerial part</tissue>
    </source>
</reference>